<dbReference type="EC" id="2.5.1.-" evidence="3"/>
<evidence type="ECO:0000313" key="4">
    <source>
        <dbReference type="EMBL" id="AFU61137.2"/>
    </source>
</evidence>
<evidence type="ECO:0000256" key="1">
    <source>
        <dbReference type="ARBA" id="ARBA00005432"/>
    </source>
</evidence>
<comment type="similarity">
    <text evidence="1 3">Belongs to the UPP synthase family.</text>
</comment>
<proteinExistence type="evidence at transcript level"/>
<dbReference type="InterPro" id="IPR036424">
    <property type="entry name" value="UPP_synth-like_sf"/>
</dbReference>
<dbReference type="PROSITE" id="PS01066">
    <property type="entry name" value="UPP_SYNTHASE"/>
    <property type="match status" value="1"/>
</dbReference>
<dbReference type="BRENDA" id="2.5.1.20">
    <property type="organism ID" value="2208"/>
</dbReference>
<dbReference type="SUPFAM" id="SSF64005">
    <property type="entry name" value="Undecaprenyl diphosphate synthase"/>
    <property type="match status" value="1"/>
</dbReference>
<evidence type="ECO:0000256" key="3">
    <source>
        <dbReference type="RuleBase" id="RU363018"/>
    </source>
</evidence>
<dbReference type="GO" id="GO:0005783">
    <property type="term" value="C:endoplasmic reticulum"/>
    <property type="evidence" value="ECO:0007669"/>
    <property type="project" value="TreeGrafter"/>
</dbReference>
<name>K4HWU2_EUPCH</name>
<dbReference type="GO" id="GO:0045547">
    <property type="term" value="F:ditrans,polycis-polyprenyl diphosphate synthase [(2E,6E)-farnesyl diphosphate specific] activity"/>
    <property type="evidence" value="ECO:0007669"/>
    <property type="project" value="TreeGrafter"/>
</dbReference>
<dbReference type="Pfam" id="PF01255">
    <property type="entry name" value="Prenyltransf"/>
    <property type="match status" value="1"/>
</dbReference>
<dbReference type="InterPro" id="IPR018520">
    <property type="entry name" value="UPP_synth-like_CS"/>
</dbReference>
<accession>K4HWU2</accession>
<dbReference type="NCBIfam" id="TIGR00055">
    <property type="entry name" value="uppS"/>
    <property type="match status" value="1"/>
</dbReference>
<dbReference type="HAMAP" id="MF_01139">
    <property type="entry name" value="ISPT"/>
    <property type="match status" value="1"/>
</dbReference>
<organism evidence="4">
    <name type="scientific">Euphorbia characias</name>
    <name type="common">Albanian spurge</name>
    <dbReference type="NCBI Taxonomy" id="3991"/>
    <lineage>
        <taxon>Eukaryota</taxon>
        <taxon>Viridiplantae</taxon>
        <taxon>Streptophyta</taxon>
        <taxon>Embryophyta</taxon>
        <taxon>Tracheophyta</taxon>
        <taxon>Spermatophyta</taxon>
        <taxon>Magnoliopsida</taxon>
        <taxon>eudicotyledons</taxon>
        <taxon>Gunneridae</taxon>
        <taxon>Pentapetalae</taxon>
        <taxon>rosids</taxon>
        <taxon>fabids</taxon>
        <taxon>Malpighiales</taxon>
        <taxon>Euphorbiaceae</taxon>
        <taxon>Euphorbioideae</taxon>
        <taxon>Euphorbieae</taxon>
        <taxon>Euphorbia</taxon>
        <taxon>Euphorbia subgen. Esula</taxon>
        <taxon>Euphorbia sect. Patellares</taxon>
    </lineage>
</organism>
<dbReference type="Gene3D" id="3.40.1180.10">
    <property type="entry name" value="Decaprenyl diphosphate synthase-like"/>
    <property type="match status" value="1"/>
</dbReference>
<dbReference type="PANTHER" id="PTHR10291">
    <property type="entry name" value="DEHYDRODOLICHYL DIPHOSPHATE SYNTHASE FAMILY MEMBER"/>
    <property type="match status" value="1"/>
</dbReference>
<reference evidence="4" key="1">
    <citation type="submission" date="2013-09" db="EMBL/GenBank/DDBJ databases">
        <authorList>
            <person name="Spano' D."/>
            <person name="Marrosu E."/>
            <person name="Mascia C."/>
            <person name="Medda R."/>
            <person name="Floris G."/>
            <person name="Pintus F."/>
        </authorList>
    </citation>
    <scope>NUCLEOTIDE SEQUENCE</scope>
    <source>
        <strain evidence="4">Ect12</strain>
    </source>
</reference>
<evidence type="ECO:0000256" key="2">
    <source>
        <dbReference type="ARBA" id="ARBA00022679"/>
    </source>
</evidence>
<protein>
    <recommendedName>
        <fullName evidence="3">Alkyl transferase</fullName>
        <ecNumber evidence="3">2.5.1.-</ecNumber>
    </recommendedName>
</protein>
<dbReference type="EMBL" id="JX564541">
    <property type="protein sequence ID" value="AFU61137.2"/>
    <property type="molecule type" value="mRNA"/>
</dbReference>
<dbReference type="GO" id="GO:0016094">
    <property type="term" value="P:polyprenol biosynthetic process"/>
    <property type="evidence" value="ECO:0007669"/>
    <property type="project" value="TreeGrafter"/>
</dbReference>
<keyword evidence="2 3" id="KW-0808">Transferase</keyword>
<dbReference type="InterPro" id="IPR001441">
    <property type="entry name" value="UPP_synth-like"/>
</dbReference>
<sequence length="270" mass="30886">MFQAQSDRTSKVQYGTLYTFLKACVFQILSKGPIPNHLAFIMDGNRRYAKKMNLSPGEGYRAGSSALMNILKYCWELGVKYITIYAFSIDNLKRSPEEVKLIIDLMMEKLDGFSKEDILVNEYGIRVHVIGNLKLLSEGVRVAAENAMKATAKNNKCVLLICVAYTSRDEMRHAVEECCREKMECEELKCGIQMADVEKNMYMKVAPDPDVVIRTSGETRLSNFLLWQASYSVLYAPATLWPEIGLWELVSSVLKFQRHYSYLDKKKIQL</sequence>
<dbReference type="AlphaFoldDB" id="K4HWU2"/>
<dbReference type="CDD" id="cd00475">
    <property type="entry name" value="Cis_IPPS"/>
    <property type="match status" value="1"/>
</dbReference>
<dbReference type="PANTHER" id="PTHR10291:SF43">
    <property type="entry name" value="DEHYDRODOLICHYL DIPHOSPHATE SYNTHASE COMPLEX SUBUNIT DHDDS"/>
    <property type="match status" value="1"/>
</dbReference>